<dbReference type="EMBL" id="FMJE01000003">
    <property type="protein sequence ID" value="SCM81233.1"/>
    <property type="molecule type" value="Genomic_DNA"/>
</dbReference>
<dbReference type="InterPro" id="IPR012349">
    <property type="entry name" value="Split_barrel_FMN-bd"/>
</dbReference>
<accession>A0A212LUM1</accession>
<dbReference type="RefSeq" id="WP_288184305.1">
    <property type="nucleotide sequence ID" value="NZ_LT608335.1"/>
</dbReference>
<protein>
    <submittedName>
        <fullName evidence="2">Pyridoxamine 5'-phosphate oxidase-related FMN-binding protein</fullName>
    </submittedName>
</protein>
<dbReference type="Gene3D" id="2.30.110.10">
    <property type="entry name" value="Electron Transport, Fmn-binding Protein, Chain A"/>
    <property type="match status" value="1"/>
</dbReference>
<feature type="domain" description="Pyridoxamine 5'-phosphate oxidase N-terminal" evidence="1">
    <location>
        <begin position="14"/>
        <end position="99"/>
    </location>
</feature>
<reference evidence="2" key="1">
    <citation type="submission" date="2016-08" db="EMBL/GenBank/DDBJ databases">
        <authorList>
            <person name="Seilhamer J.J."/>
        </authorList>
    </citation>
    <scope>NUCLEOTIDE SEQUENCE</scope>
    <source>
        <strain evidence="2">86</strain>
    </source>
</reference>
<gene>
    <name evidence="2" type="ORF">KL86SPO_31412</name>
</gene>
<dbReference type="Pfam" id="PF01243">
    <property type="entry name" value="PNPOx_N"/>
    <property type="match status" value="1"/>
</dbReference>
<dbReference type="InterPro" id="IPR011576">
    <property type="entry name" value="Pyridox_Oxase_N"/>
</dbReference>
<dbReference type="AlphaFoldDB" id="A0A212LUM1"/>
<organism evidence="2">
    <name type="scientific">uncultured Sporomusa sp</name>
    <dbReference type="NCBI Taxonomy" id="307249"/>
    <lineage>
        <taxon>Bacteria</taxon>
        <taxon>Bacillati</taxon>
        <taxon>Bacillota</taxon>
        <taxon>Negativicutes</taxon>
        <taxon>Selenomonadales</taxon>
        <taxon>Sporomusaceae</taxon>
        <taxon>Sporomusa</taxon>
        <taxon>environmental samples</taxon>
    </lineage>
</organism>
<sequence>MNQEQKNSNSLVTLTKEMKEAILASPFIALTSVSKAGVPHLIVVGQAKSIVNDSQLVFGVYKMETTRQNLAETGCLQAVVVSGKVGYRFAGKAVVQNDEVILSIEQVAALL</sequence>
<dbReference type="SUPFAM" id="SSF50475">
    <property type="entry name" value="FMN-binding split barrel"/>
    <property type="match status" value="1"/>
</dbReference>
<evidence type="ECO:0000313" key="2">
    <source>
        <dbReference type="EMBL" id="SCM81233.1"/>
    </source>
</evidence>
<evidence type="ECO:0000259" key="1">
    <source>
        <dbReference type="Pfam" id="PF01243"/>
    </source>
</evidence>
<proteinExistence type="predicted"/>
<name>A0A212LUM1_9FIRM</name>